<dbReference type="Pfam" id="PF08443">
    <property type="entry name" value="RimK"/>
    <property type="match status" value="1"/>
</dbReference>
<evidence type="ECO:0000256" key="2">
    <source>
        <dbReference type="PROSITE-ProRule" id="PRU00409"/>
    </source>
</evidence>
<dbReference type="GO" id="GO:0018169">
    <property type="term" value="F:ribosomal S6-glutamic acid ligase activity"/>
    <property type="evidence" value="ECO:0007669"/>
    <property type="project" value="TreeGrafter"/>
</dbReference>
<feature type="domain" description="ATP-grasp" evidence="3">
    <location>
        <begin position="291"/>
        <end position="488"/>
    </location>
</feature>
<keyword evidence="2" id="KW-0547">Nucleotide-binding</keyword>
<name>A0A1A9F056_9GAMM</name>
<evidence type="ECO:0000313" key="5">
    <source>
        <dbReference type="Proteomes" id="UP000078070"/>
    </source>
</evidence>
<dbReference type="PANTHER" id="PTHR21621">
    <property type="entry name" value="RIBOSOMAL PROTEIN S6 MODIFICATION PROTEIN"/>
    <property type="match status" value="1"/>
</dbReference>
<evidence type="ECO:0000313" key="4">
    <source>
        <dbReference type="EMBL" id="ANG63472.1"/>
    </source>
</evidence>
<dbReference type="Pfam" id="PF14401">
    <property type="entry name" value="RLAN"/>
    <property type="match status" value="1"/>
</dbReference>
<dbReference type="Proteomes" id="UP000078070">
    <property type="component" value="Chromosome"/>
</dbReference>
<reference evidence="5" key="1">
    <citation type="submission" date="2016-05" db="EMBL/GenBank/DDBJ databases">
        <authorList>
            <person name="Baek K."/>
            <person name="Yang S.-J."/>
        </authorList>
    </citation>
    <scope>NUCLEOTIDE SEQUENCE [LARGE SCALE GENOMIC DNA]</scope>
    <source>
        <strain evidence="5">ST58-10</strain>
    </source>
</reference>
<organism evidence="4 5">
    <name type="scientific">Marinobacterium aestuarii</name>
    <dbReference type="NCBI Taxonomy" id="1821621"/>
    <lineage>
        <taxon>Bacteria</taxon>
        <taxon>Pseudomonadati</taxon>
        <taxon>Pseudomonadota</taxon>
        <taxon>Gammaproteobacteria</taxon>
        <taxon>Oceanospirillales</taxon>
        <taxon>Oceanospirillaceae</taxon>
        <taxon>Marinobacterium</taxon>
    </lineage>
</organism>
<dbReference type="OrthoDB" id="9800957at2"/>
<proteinExistence type="predicted"/>
<dbReference type="InterPro" id="IPR013651">
    <property type="entry name" value="ATP-grasp_RimK-type"/>
</dbReference>
<dbReference type="Gene3D" id="3.30.1490.20">
    <property type="entry name" value="ATP-grasp fold, A domain"/>
    <property type="match status" value="1"/>
</dbReference>
<dbReference type="GO" id="GO:0005524">
    <property type="term" value="F:ATP binding"/>
    <property type="evidence" value="ECO:0007669"/>
    <property type="project" value="UniProtKB-UniRule"/>
</dbReference>
<dbReference type="PROSITE" id="PS50975">
    <property type="entry name" value="ATP_GRASP"/>
    <property type="match status" value="1"/>
</dbReference>
<dbReference type="PANTHER" id="PTHR21621:SF0">
    <property type="entry name" value="BETA-CITRYLGLUTAMATE SYNTHASE B-RELATED"/>
    <property type="match status" value="1"/>
</dbReference>
<dbReference type="AlphaFoldDB" id="A0A1A9F056"/>
<dbReference type="GO" id="GO:0046872">
    <property type="term" value="F:metal ion binding"/>
    <property type="evidence" value="ECO:0007669"/>
    <property type="project" value="InterPro"/>
</dbReference>
<protein>
    <submittedName>
        <fullName evidence="4">Carboxylate--amine ligase</fullName>
    </submittedName>
</protein>
<reference evidence="4 5" key="2">
    <citation type="journal article" date="2018" name="Int. J. Syst. Evol. Microbiol.">
        <title>Marinobacterium aestuarii sp. nov., a benzene-degrading marine bacterium isolated from estuary sediment.</title>
        <authorList>
            <person name="Bae S.S."/>
            <person name="Jung J."/>
            <person name="Chung D."/>
            <person name="Baek K."/>
        </authorList>
    </citation>
    <scope>NUCLEOTIDE SEQUENCE [LARGE SCALE GENOMIC DNA]</scope>
    <source>
        <strain evidence="4 5">ST58-10</strain>
    </source>
</reference>
<dbReference type="GO" id="GO:0009432">
    <property type="term" value="P:SOS response"/>
    <property type="evidence" value="ECO:0007669"/>
    <property type="project" value="TreeGrafter"/>
</dbReference>
<dbReference type="InterPro" id="IPR011761">
    <property type="entry name" value="ATP-grasp"/>
</dbReference>
<keyword evidence="5" id="KW-1185">Reference proteome</keyword>
<dbReference type="EMBL" id="CP015839">
    <property type="protein sequence ID" value="ANG63472.1"/>
    <property type="molecule type" value="Genomic_DNA"/>
</dbReference>
<dbReference type="RefSeq" id="WP_067383528.1">
    <property type="nucleotide sequence ID" value="NZ_CP015839.1"/>
</dbReference>
<accession>A0A1A9F056</accession>
<dbReference type="GO" id="GO:0005737">
    <property type="term" value="C:cytoplasm"/>
    <property type="evidence" value="ECO:0007669"/>
    <property type="project" value="TreeGrafter"/>
</dbReference>
<dbReference type="InterPro" id="IPR025839">
    <property type="entry name" value="RLAN_dom"/>
</dbReference>
<dbReference type="KEGG" id="mars:A8C75_13985"/>
<keyword evidence="1" id="KW-0464">Manganese</keyword>
<sequence>MPSSFYVVVDDLGDWAPYYPSKDVISFDQYLALADAQRAGRVRILNCCRNSRALGRGYYCSLLAEARDHHVIPSVRVINDLRRKSLYSLQLDGLGSTLDSLAGRISGDQSNIELRIFFGEVLMSELSPIAKQLFERFPCPVLEVRLKRGKVWQVDNIRQLSVRDIKLESEQELFAAALERFSNRMWRKPRARKRYRFDLAMLVDPDEALPPSDKDAIKHFIDSGRQLGINVELIGKRDLMRLPEYDGLFIRETTAIDHHTYRFAKKAEAEGLVVLDDPTSILRCTNKVYLAELLRINKIATPGTRIVSNTDKETLDEMIEALGFPIVLKIPDGAFSRGMCKAQTRQELVAGLKELLQSSSLVLAQEFLYTDYDWRIGVLNNKPLFACRYYMVKNHWQIYRHGSSGDVDSGGFDTLPTYEVPPAVLAAALKATRLIGDGLYGVDLKQSGDRVVVIEVNDNPNVDEGVEDLFLGAALYHEIMAEFLRRMELNRR</sequence>
<dbReference type="InterPro" id="IPR013815">
    <property type="entry name" value="ATP_grasp_subdomain_1"/>
</dbReference>
<keyword evidence="2" id="KW-0067">ATP-binding</keyword>
<evidence type="ECO:0000259" key="3">
    <source>
        <dbReference type="PROSITE" id="PS50975"/>
    </source>
</evidence>
<keyword evidence="4" id="KW-0436">Ligase</keyword>
<evidence type="ECO:0000256" key="1">
    <source>
        <dbReference type="ARBA" id="ARBA00023211"/>
    </source>
</evidence>
<dbReference type="SUPFAM" id="SSF56059">
    <property type="entry name" value="Glutathione synthetase ATP-binding domain-like"/>
    <property type="match status" value="1"/>
</dbReference>
<dbReference type="Gene3D" id="3.30.470.20">
    <property type="entry name" value="ATP-grasp fold, B domain"/>
    <property type="match status" value="1"/>
</dbReference>
<gene>
    <name evidence="4" type="ORF">A8C75_13985</name>
</gene>
<dbReference type="STRING" id="1821621.A8C75_13985"/>